<organism evidence="1 2">
    <name type="scientific">Saccharospirillum salsuginis</name>
    <dbReference type="NCBI Taxonomy" id="418750"/>
    <lineage>
        <taxon>Bacteria</taxon>
        <taxon>Pseudomonadati</taxon>
        <taxon>Pseudomonadota</taxon>
        <taxon>Gammaproteobacteria</taxon>
        <taxon>Oceanospirillales</taxon>
        <taxon>Saccharospirillaceae</taxon>
        <taxon>Saccharospirillum</taxon>
    </lineage>
</organism>
<reference evidence="1" key="2">
    <citation type="submission" date="2020-09" db="EMBL/GenBank/DDBJ databases">
        <authorList>
            <person name="Sun Q."/>
            <person name="Kim S."/>
        </authorList>
    </citation>
    <scope>NUCLEOTIDE SEQUENCE</scope>
    <source>
        <strain evidence="1">KCTC 22169</strain>
    </source>
</reference>
<reference evidence="1" key="1">
    <citation type="journal article" date="2014" name="Int. J. Syst. Evol. Microbiol.">
        <title>Complete genome sequence of Corynebacterium casei LMG S-19264T (=DSM 44701T), isolated from a smear-ripened cheese.</title>
        <authorList>
            <consortium name="US DOE Joint Genome Institute (JGI-PGF)"/>
            <person name="Walter F."/>
            <person name="Albersmeier A."/>
            <person name="Kalinowski J."/>
            <person name="Ruckert C."/>
        </authorList>
    </citation>
    <scope>NUCLEOTIDE SEQUENCE</scope>
    <source>
        <strain evidence="1">KCTC 22169</strain>
    </source>
</reference>
<proteinExistence type="predicted"/>
<protein>
    <submittedName>
        <fullName evidence="1">Uncharacterized protein</fullName>
    </submittedName>
</protein>
<sequence length="60" mass="6700">MQGAVVAVDGNAELVGVYFSQCRYVVRHLALSDKRPNLVQNVIQEVFHGRPQYNGWIKAG</sequence>
<comment type="caution">
    <text evidence="1">The sequence shown here is derived from an EMBL/GenBank/DDBJ whole genome shotgun (WGS) entry which is preliminary data.</text>
</comment>
<dbReference type="EMBL" id="BMXR01000020">
    <property type="protein sequence ID" value="GGX75008.1"/>
    <property type="molecule type" value="Genomic_DNA"/>
</dbReference>
<evidence type="ECO:0000313" key="2">
    <source>
        <dbReference type="Proteomes" id="UP000626148"/>
    </source>
</evidence>
<dbReference type="AlphaFoldDB" id="A0A918KUP9"/>
<dbReference type="Proteomes" id="UP000626148">
    <property type="component" value="Unassembled WGS sequence"/>
</dbReference>
<name>A0A918KUP9_9GAMM</name>
<evidence type="ECO:0000313" key="1">
    <source>
        <dbReference type="EMBL" id="GGX75008.1"/>
    </source>
</evidence>
<gene>
    <name evidence="1" type="ORF">GCM10007392_47750</name>
</gene>
<accession>A0A918KUP9</accession>
<keyword evidence="2" id="KW-1185">Reference proteome</keyword>